<protein>
    <submittedName>
        <fullName evidence="1">Uncharacterized protein</fullName>
    </submittedName>
</protein>
<proteinExistence type="predicted"/>
<evidence type="ECO:0000313" key="2">
    <source>
        <dbReference type="Proteomes" id="UP001059684"/>
    </source>
</evidence>
<organism evidence="1 2">
    <name type="scientific">Plectonema phage JingP1</name>
    <dbReference type="NCBI Taxonomy" id="2961687"/>
    <lineage>
        <taxon>Viruses</taxon>
        <taxon>Duplodnaviria</taxon>
        <taxon>Heunggongvirae</taxon>
        <taxon>Uroviricota</taxon>
        <taxon>Caudoviricetes</taxon>
        <taxon>Saffermanviridae</taxon>
        <taxon>Morrisvirus</taxon>
        <taxon>Morrisvirus JingP1</taxon>
    </lineage>
</organism>
<reference evidence="1" key="1">
    <citation type="submission" date="2022-06" db="EMBL/GenBank/DDBJ databases">
        <authorList>
            <person name="He X."/>
            <person name="Cao L."/>
            <person name="Zhang S."/>
            <person name="Xiao J."/>
            <person name="Tong Y."/>
        </authorList>
    </citation>
    <scope>NUCLEOTIDE SEQUENCE</scope>
</reference>
<name>A0A9E7T1F0_9CAUD</name>
<keyword evidence="2" id="KW-1185">Reference proteome</keyword>
<dbReference type="EMBL" id="ON677538">
    <property type="protein sequence ID" value="UTQ79820.1"/>
    <property type="molecule type" value="Genomic_DNA"/>
</dbReference>
<dbReference type="Proteomes" id="UP001059684">
    <property type="component" value="Segment"/>
</dbReference>
<sequence length="185" mass="19811">MTTTFTVTKSTHNHTRFTVTRQRDGKAPDTLSVSYGAKTGGMSIKANGVQVKGSLAKSTLWQAVHGAVCDYLTANDVAIGSPTVKAPKATATKAEKPAYKSIPYRTLQAELRAYREHGGKVSVPLNSKAEVLYDEYMRLGLGGKSAGTVHYLNVKPMLGGKENCNGTAPTYKGYTDEAMAEYEAA</sequence>
<accession>A0A9E7T1F0</accession>
<evidence type="ECO:0000313" key="1">
    <source>
        <dbReference type="EMBL" id="UTQ79820.1"/>
    </source>
</evidence>